<dbReference type="Proteomes" id="UP001148662">
    <property type="component" value="Unassembled WGS sequence"/>
</dbReference>
<dbReference type="EMBL" id="JANHOG010001336">
    <property type="protein sequence ID" value="KAJ3538797.1"/>
    <property type="molecule type" value="Genomic_DNA"/>
</dbReference>
<evidence type="ECO:0000313" key="1">
    <source>
        <dbReference type="EMBL" id="KAJ3538797.1"/>
    </source>
</evidence>
<gene>
    <name evidence="1" type="ORF">NM688_g6467</name>
</gene>
<proteinExistence type="predicted"/>
<comment type="caution">
    <text evidence="1">The sequence shown here is derived from an EMBL/GenBank/DDBJ whole genome shotgun (WGS) entry which is preliminary data.</text>
</comment>
<evidence type="ECO:0000313" key="2">
    <source>
        <dbReference type="Proteomes" id="UP001148662"/>
    </source>
</evidence>
<organism evidence="1 2">
    <name type="scientific">Phlebia brevispora</name>
    <dbReference type="NCBI Taxonomy" id="194682"/>
    <lineage>
        <taxon>Eukaryota</taxon>
        <taxon>Fungi</taxon>
        <taxon>Dikarya</taxon>
        <taxon>Basidiomycota</taxon>
        <taxon>Agaricomycotina</taxon>
        <taxon>Agaricomycetes</taxon>
        <taxon>Polyporales</taxon>
        <taxon>Meruliaceae</taxon>
        <taxon>Phlebia</taxon>
    </lineage>
</organism>
<reference evidence="1" key="1">
    <citation type="submission" date="2022-07" db="EMBL/GenBank/DDBJ databases">
        <title>Genome Sequence of Phlebia brevispora.</title>
        <authorList>
            <person name="Buettner E."/>
        </authorList>
    </citation>
    <scope>NUCLEOTIDE SEQUENCE</scope>
    <source>
        <strain evidence="1">MPL23</strain>
    </source>
</reference>
<accession>A0ACC1SFQ8</accession>
<protein>
    <submittedName>
        <fullName evidence="1">Uncharacterized protein</fullName>
    </submittedName>
</protein>
<name>A0ACC1SFQ8_9APHY</name>
<keyword evidence="2" id="KW-1185">Reference proteome</keyword>
<sequence length="339" mass="37913">MRWVVTGGAGFIGSHFVRTAVTEGWADHIVVLDALTYAGNLENLEPIGYKDGWEFIRGDICNPADVEAAIGSDTDAIFHFAAESHVDRSILSAADFVRTNVLGTQVLLDVARQRGVKRFVHISTDEVYGSLALDDSARFTETTPLNPTSPYAASKASADHLVLAACRTHGLDAVITRCSNNYGPYQFPEKFIPLFITNALDGTPLPLYGDGRNVRDWVHVDDHIRGVYRAWKHGRSGAVYNFGGDCERANRDIAARIVELLHVDPALIQRVADRPAHDIRYATDASLAKKELGWIPGPIIDERLPELISWYRDHRDWWQNIKAGAYRDYYERMYGRRGS</sequence>